<dbReference type="Proteomes" id="UP000659904">
    <property type="component" value="Unassembled WGS sequence"/>
</dbReference>
<name>A0A8J3KU36_9ACTN</name>
<protein>
    <submittedName>
        <fullName evidence="1">Uncharacterized protein</fullName>
    </submittedName>
</protein>
<sequence>MARTRIGRAIGEISRARSRGEVTAEQAAALTRALRNQQRDALYRAALDTAAAPGDPVRVRLIGRTGDVANLLTVLDDAVTLSGVSEPYPTSRPGVVRVYATAERRFPLTGGSR</sequence>
<gene>
    <name evidence="1" type="ORF">Cci01nite_63680</name>
</gene>
<evidence type="ECO:0000313" key="2">
    <source>
        <dbReference type="Proteomes" id="UP000659904"/>
    </source>
</evidence>
<comment type="caution">
    <text evidence="1">The sequence shown here is derived from an EMBL/GenBank/DDBJ whole genome shotgun (WGS) entry which is preliminary data.</text>
</comment>
<proteinExistence type="predicted"/>
<keyword evidence="2" id="KW-1185">Reference proteome</keyword>
<evidence type="ECO:0000313" key="1">
    <source>
        <dbReference type="EMBL" id="GIG01275.1"/>
    </source>
</evidence>
<dbReference type="AlphaFoldDB" id="A0A8J3KU36"/>
<accession>A0A8J3KU36</accession>
<reference evidence="1 2" key="1">
    <citation type="submission" date="2021-01" db="EMBL/GenBank/DDBJ databases">
        <title>Whole genome shotgun sequence of Catellatospora citrea NBRC 14495.</title>
        <authorList>
            <person name="Komaki H."/>
            <person name="Tamura T."/>
        </authorList>
    </citation>
    <scope>NUCLEOTIDE SEQUENCE [LARGE SCALE GENOMIC DNA]</scope>
    <source>
        <strain evidence="1 2">NBRC 14495</strain>
    </source>
</reference>
<organism evidence="1 2">
    <name type="scientific">Catellatospora citrea</name>
    <dbReference type="NCBI Taxonomy" id="53366"/>
    <lineage>
        <taxon>Bacteria</taxon>
        <taxon>Bacillati</taxon>
        <taxon>Actinomycetota</taxon>
        <taxon>Actinomycetes</taxon>
        <taxon>Micromonosporales</taxon>
        <taxon>Micromonosporaceae</taxon>
        <taxon>Catellatospora</taxon>
    </lineage>
</organism>
<dbReference type="RefSeq" id="WP_120317589.1">
    <property type="nucleotide sequence ID" value="NZ_BONH01000037.1"/>
</dbReference>
<dbReference type="EMBL" id="BONH01000037">
    <property type="protein sequence ID" value="GIG01275.1"/>
    <property type="molecule type" value="Genomic_DNA"/>
</dbReference>